<organism evidence="9 10">
    <name type="scientific">Mesorhizobium sanjuanii</name>
    <dbReference type="NCBI Taxonomy" id="2037900"/>
    <lineage>
        <taxon>Bacteria</taxon>
        <taxon>Pseudomonadati</taxon>
        <taxon>Pseudomonadota</taxon>
        <taxon>Alphaproteobacteria</taxon>
        <taxon>Hyphomicrobiales</taxon>
        <taxon>Phyllobacteriaceae</taxon>
        <taxon>Mesorhizobium</taxon>
    </lineage>
</organism>
<evidence type="ECO:0000256" key="4">
    <source>
        <dbReference type="ARBA" id="ARBA00022777"/>
    </source>
</evidence>
<gene>
    <name evidence="9" type="ORF">CN311_18355</name>
</gene>
<proteinExistence type="inferred from homology"/>
<keyword evidence="5" id="KW-0067">ATP-binding</keyword>
<reference evidence="9 10" key="1">
    <citation type="submission" date="2017-09" db="EMBL/GenBank/DDBJ databases">
        <title>Mesorhizobum sanjuanii sp. nov. isolated from nodules of Lotus tenuis in saline-alkaline lowlands of Flooding Pampa.</title>
        <authorList>
            <person name="Sannazzaro A.I."/>
            <person name="Torres Tejerizo G.A."/>
            <person name="Fontana F."/>
            <person name="Cumpa Velazquez L.M."/>
            <person name="Hansen L."/>
            <person name="Pistorio M."/>
            <person name="Estrella M.J."/>
        </authorList>
    </citation>
    <scope>NUCLEOTIDE SEQUENCE [LARGE SCALE GENOMIC DNA]</scope>
    <source>
        <strain evidence="9 10">BSA136</strain>
    </source>
</reference>
<evidence type="ECO:0000313" key="9">
    <source>
        <dbReference type="EMBL" id="PDQ19663.1"/>
    </source>
</evidence>
<feature type="domain" description="Four-carbon acid sugar kinase nucleotide binding" evidence="8">
    <location>
        <begin position="215"/>
        <end position="354"/>
    </location>
</feature>
<keyword evidence="3" id="KW-0547">Nucleotide-binding</keyword>
<evidence type="ECO:0000256" key="6">
    <source>
        <dbReference type="ARBA" id="ARBA00023277"/>
    </source>
</evidence>
<evidence type="ECO:0000256" key="2">
    <source>
        <dbReference type="ARBA" id="ARBA00022679"/>
    </source>
</evidence>
<comment type="caution">
    <text evidence="9">The sequence shown here is derived from an EMBL/GenBank/DDBJ whole genome shotgun (WGS) entry which is preliminary data.</text>
</comment>
<evidence type="ECO:0008006" key="11">
    <source>
        <dbReference type="Google" id="ProtNLM"/>
    </source>
</evidence>
<keyword evidence="2" id="KW-0808">Transferase</keyword>
<dbReference type="EMBL" id="NWQG01000115">
    <property type="protein sequence ID" value="PDQ19663.1"/>
    <property type="molecule type" value="Genomic_DNA"/>
</dbReference>
<dbReference type="Proteomes" id="UP000219182">
    <property type="component" value="Unassembled WGS sequence"/>
</dbReference>
<sequence length="364" mass="38358">MSALEPVDVRIIADDLTGALDSAVCFASPSHGMGVSWHLGRAFSARLAVDIATREGAETTAVARHLRFAPWLADGQLSFKKIDSLLRGHVIAEIEACIAEGAYQRVVLAPAFPFHGRVTRLGRQWRLDRPEMVGPDIVAGLGQRFSAGRSIPAARPVHFITLYDAETDKDLDEIVATACAPRTLWVGTGGLAAALARHLGIPHKPVPALSAPFLGLVGTNHEVTAGQVAFFAARHADAHIVVGRDIDKAKRDLAKRIMQGAPSVVTVVASGDRHAVADHIGKVFASLLDGLPKPGTLLVTGGETLRSVCSSLGVVELTVESEIEPGLPISRIKGGVFEGLATISKSGAFGDSALLCRLAALARR</sequence>
<evidence type="ECO:0000256" key="1">
    <source>
        <dbReference type="ARBA" id="ARBA00005715"/>
    </source>
</evidence>
<dbReference type="Gene3D" id="3.40.980.20">
    <property type="entry name" value="Four-carbon acid sugar kinase, nucleotide binding domain"/>
    <property type="match status" value="1"/>
</dbReference>
<keyword evidence="6" id="KW-0119">Carbohydrate metabolism</keyword>
<dbReference type="InterPro" id="IPR031475">
    <property type="entry name" value="NBD_C"/>
</dbReference>
<evidence type="ECO:0000256" key="3">
    <source>
        <dbReference type="ARBA" id="ARBA00022741"/>
    </source>
</evidence>
<dbReference type="Gene3D" id="3.40.50.10840">
    <property type="entry name" value="Putative sugar-binding, N-terminal domain"/>
    <property type="match status" value="2"/>
</dbReference>
<feature type="domain" description="Four-carbon acid sugar kinase N-terminal" evidence="7">
    <location>
        <begin position="11"/>
        <end position="124"/>
    </location>
</feature>
<dbReference type="GO" id="GO:0005524">
    <property type="term" value="F:ATP binding"/>
    <property type="evidence" value="ECO:0007669"/>
    <property type="project" value="UniProtKB-KW"/>
</dbReference>
<dbReference type="InterPro" id="IPR037051">
    <property type="entry name" value="4-carb_acid_sugar_kinase_N_sf"/>
</dbReference>
<dbReference type="AlphaFoldDB" id="A0A2A6FD47"/>
<dbReference type="GO" id="GO:0016301">
    <property type="term" value="F:kinase activity"/>
    <property type="evidence" value="ECO:0007669"/>
    <property type="project" value="UniProtKB-KW"/>
</dbReference>
<accession>A0A2A6FD47</accession>
<dbReference type="Pfam" id="PF07005">
    <property type="entry name" value="SBD_N"/>
    <property type="match status" value="1"/>
</dbReference>
<evidence type="ECO:0000313" key="10">
    <source>
        <dbReference type="Proteomes" id="UP000219182"/>
    </source>
</evidence>
<evidence type="ECO:0000259" key="8">
    <source>
        <dbReference type="Pfam" id="PF17042"/>
    </source>
</evidence>
<dbReference type="SUPFAM" id="SSF142764">
    <property type="entry name" value="YgbK-like"/>
    <property type="match status" value="1"/>
</dbReference>
<dbReference type="RefSeq" id="WP_097575159.1">
    <property type="nucleotide sequence ID" value="NZ_NWQG01000115.1"/>
</dbReference>
<keyword evidence="10" id="KW-1185">Reference proteome</keyword>
<protein>
    <recommendedName>
        <fullName evidence="11">Hrp-dependent type III effector protein</fullName>
    </recommendedName>
</protein>
<dbReference type="InterPro" id="IPR042213">
    <property type="entry name" value="NBD_C_sf"/>
</dbReference>
<comment type="similarity">
    <text evidence="1">Belongs to the four-carbon acid sugar kinase family.</text>
</comment>
<keyword evidence="4" id="KW-0418">Kinase</keyword>
<evidence type="ECO:0000256" key="5">
    <source>
        <dbReference type="ARBA" id="ARBA00022840"/>
    </source>
</evidence>
<dbReference type="InterPro" id="IPR010737">
    <property type="entry name" value="4-carb_acid_sugar_kinase_N"/>
</dbReference>
<dbReference type="Pfam" id="PF17042">
    <property type="entry name" value="NBD_C"/>
    <property type="match status" value="1"/>
</dbReference>
<name>A0A2A6FD47_9HYPH</name>
<evidence type="ECO:0000259" key="7">
    <source>
        <dbReference type="Pfam" id="PF07005"/>
    </source>
</evidence>